<protein>
    <submittedName>
        <fullName evidence="2">Uncharacterized protein</fullName>
    </submittedName>
</protein>
<feature type="compositionally biased region" description="Low complexity" evidence="1">
    <location>
        <begin position="192"/>
        <end position="202"/>
    </location>
</feature>
<feature type="compositionally biased region" description="Basic residues" evidence="1">
    <location>
        <begin position="76"/>
        <end position="96"/>
    </location>
</feature>
<accession>A0A401YZD4</accession>
<proteinExistence type="predicted"/>
<dbReference type="EMBL" id="BIFH01000035">
    <property type="protein sequence ID" value="GCD99951.1"/>
    <property type="molecule type" value="Genomic_DNA"/>
</dbReference>
<name>A0A401YZD4_9ACTN</name>
<dbReference type="Proteomes" id="UP000286931">
    <property type="component" value="Unassembled WGS sequence"/>
</dbReference>
<sequence length="263" mass="28141">MDRASWRRLGRGWGPEPDLGGWLWAPDFGDLRFCVVGVESRASSAGFVHSDAFNAGVKTKTARSQPTSGTATPQRPARRPKAPSRSRNRIPRRPKQPHTYPDLCFCLTPRQQHPTRSGFCEPPSPTRPPHPEATPPTREGPPADSTRPPSLPAAAGPVFADQHARLARSFGPPSPERRRSTPRPGPAPADSQPRAQRTPETTRPTREGPRQTRSGRPPCPPLPGWFSPTNAPVSSGAPGLGAPNAGGGPPHDPDRPAPAGPQP</sequence>
<feature type="region of interest" description="Disordered" evidence="1">
    <location>
        <begin position="45"/>
        <end position="263"/>
    </location>
</feature>
<evidence type="ECO:0000313" key="2">
    <source>
        <dbReference type="EMBL" id="GCD99951.1"/>
    </source>
</evidence>
<keyword evidence="3" id="KW-1185">Reference proteome</keyword>
<evidence type="ECO:0000313" key="3">
    <source>
        <dbReference type="Proteomes" id="UP000286931"/>
    </source>
</evidence>
<comment type="caution">
    <text evidence="2">The sequence shown here is derived from an EMBL/GenBank/DDBJ whole genome shotgun (WGS) entry which is preliminary data.</text>
</comment>
<dbReference type="AlphaFoldDB" id="A0A401YZD4"/>
<organism evidence="2 3">
    <name type="scientific">Embleya hyalina</name>
    <dbReference type="NCBI Taxonomy" id="516124"/>
    <lineage>
        <taxon>Bacteria</taxon>
        <taxon>Bacillati</taxon>
        <taxon>Actinomycetota</taxon>
        <taxon>Actinomycetes</taxon>
        <taxon>Kitasatosporales</taxon>
        <taxon>Streptomycetaceae</taxon>
        <taxon>Embleya</taxon>
    </lineage>
</organism>
<feature type="compositionally biased region" description="Polar residues" evidence="1">
    <location>
        <begin position="62"/>
        <end position="72"/>
    </location>
</feature>
<feature type="compositionally biased region" description="Pro residues" evidence="1">
    <location>
        <begin position="122"/>
        <end position="134"/>
    </location>
</feature>
<reference evidence="2 3" key="1">
    <citation type="submission" date="2018-12" db="EMBL/GenBank/DDBJ databases">
        <title>Draft genome sequence of Embleya hyalina NBRC 13850T.</title>
        <authorList>
            <person name="Komaki H."/>
            <person name="Hosoyama A."/>
            <person name="Kimura A."/>
            <person name="Ichikawa N."/>
            <person name="Tamura T."/>
        </authorList>
    </citation>
    <scope>NUCLEOTIDE SEQUENCE [LARGE SCALE GENOMIC DNA]</scope>
    <source>
        <strain evidence="2 3">NBRC 13850</strain>
    </source>
</reference>
<evidence type="ECO:0000256" key="1">
    <source>
        <dbReference type="SAM" id="MobiDB-lite"/>
    </source>
</evidence>
<gene>
    <name evidence="2" type="ORF">EHYA_07675</name>
</gene>